<reference evidence="1 3" key="2">
    <citation type="submission" date="2018-11" db="EMBL/GenBank/DDBJ databases">
        <authorList>
            <consortium name="Pathogen Informatics"/>
        </authorList>
    </citation>
    <scope>NUCLEOTIDE SEQUENCE [LARGE SCALE GENOMIC DNA]</scope>
</reference>
<name>A0A0N4U8H8_DRAME</name>
<gene>
    <name evidence="1" type="ORF">DME_LOCUS216</name>
</gene>
<dbReference type="EMBL" id="UYYG01000002">
    <property type="protein sequence ID" value="VDN50243.1"/>
    <property type="molecule type" value="Genomic_DNA"/>
</dbReference>
<accession>A0A0N4U8H8</accession>
<dbReference type="InterPro" id="IPR038538">
    <property type="entry name" value="MTERF_sf"/>
</dbReference>
<proteinExistence type="predicted"/>
<dbReference type="Proteomes" id="UP000274756">
    <property type="component" value="Unassembled WGS sequence"/>
</dbReference>
<evidence type="ECO:0000313" key="1">
    <source>
        <dbReference type="EMBL" id="VDN50243.1"/>
    </source>
</evidence>
<dbReference type="OrthoDB" id="9991972at2759"/>
<dbReference type="AlphaFoldDB" id="A0A0N4U8H8"/>
<organism evidence="2 4">
    <name type="scientific">Dracunculus medinensis</name>
    <name type="common">Guinea worm</name>
    <dbReference type="NCBI Taxonomy" id="318479"/>
    <lineage>
        <taxon>Eukaryota</taxon>
        <taxon>Metazoa</taxon>
        <taxon>Ecdysozoa</taxon>
        <taxon>Nematoda</taxon>
        <taxon>Chromadorea</taxon>
        <taxon>Rhabditida</taxon>
        <taxon>Spirurina</taxon>
        <taxon>Dracunculoidea</taxon>
        <taxon>Dracunculidae</taxon>
        <taxon>Dracunculus</taxon>
    </lineage>
</organism>
<evidence type="ECO:0000313" key="2">
    <source>
        <dbReference type="Proteomes" id="UP000038040"/>
    </source>
</evidence>
<protein>
    <submittedName>
        <fullName evidence="1 4">Uncharacterized protein</fullName>
    </submittedName>
</protein>
<dbReference type="Proteomes" id="UP000038040">
    <property type="component" value="Unplaced"/>
</dbReference>
<dbReference type="Gene3D" id="1.25.70.10">
    <property type="entry name" value="Transcription termination factor 3, mitochondrial"/>
    <property type="match status" value="1"/>
</dbReference>
<keyword evidence="3" id="KW-1185">Reference proteome</keyword>
<sequence>MTVGCTFSLPCDDKKQIYTPEELKGGQRMLQRIIDDLKKEAITYILPMNNVELLQNMIAPFNELMAEGVRPEFLIDACVKKPELFRSLIQKGPSTLATFNLLVDSCGLTYEDSMRFHEEFNAKSLESIQKRINIFSLCNIMSGHQLGLIISQYPAVLFASDDKDIISNIDGLFEYFSKSQVYLFLFTSYFFASSKKFFIGFFQVHKIVLLNPYVLLENFESLEKKLTYFFYCMGLENTDLTECISWPNMSLEEIVMRHEFLVKAGKYVMPDAKKPQLKIENAKFEQIIDYDEEKFVNELGRMTFEEWDVYKCMWQKKNDSKDNEPLFKIVKPSMRKKFERQYKEKREAEYYEYNDGNC</sequence>
<dbReference type="STRING" id="318479.A0A0N4U8H8"/>
<dbReference type="WBParaSite" id="DME_0000335001-mRNA-1">
    <property type="protein sequence ID" value="DME_0000335001-mRNA-1"/>
    <property type="gene ID" value="DME_0000335001"/>
</dbReference>
<evidence type="ECO:0000313" key="3">
    <source>
        <dbReference type="Proteomes" id="UP000274756"/>
    </source>
</evidence>
<reference evidence="4" key="1">
    <citation type="submission" date="2017-02" db="UniProtKB">
        <authorList>
            <consortium name="WormBaseParasite"/>
        </authorList>
    </citation>
    <scope>IDENTIFICATION</scope>
</reference>
<evidence type="ECO:0000313" key="4">
    <source>
        <dbReference type="WBParaSite" id="DME_0000335001-mRNA-1"/>
    </source>
</evidence>